<protein>
    <recommendedName>
        <fullName evidence="3">Transposase</fullName>
    </recommendedName>
</protein>
<name>A0AAW2FZG0_9HYME</name>
<dbReference type="EMBL" id="JADYXP020000007">
    <property type="protein sequence ID" value="KAL0120753.1"/>
    <property type="molecule type" value="Genomic_DNA"/>
</dbReference>
<organism evidence="1 2">
    <name type="scientific">Cardiocondyla obscurior</name>
    <dbReference type="NCBI Taxonomy" id="286306"/>
    <lineage>
        <taxon>Eukaryota</taxon>
        <taxon>Metazoa</taxon>
        <taxon>Ecdysozoa</taxon>
        <taxon>Arthropoda</taxon>
        <taxon>Hexapoda</taxon>
        <taxon>Insecta</taxon>
        <taxon>Pterygota</taxon>
        <taxon>Neoptera</taxon>
        <taxon>Endopterygota</taxon>
        <taxon>Hymenoptera</taxon>
        <taxon>Apocrita</taxon>
        <taxon>Aculeata</taxon>
        <taxon>Formicoidea</taxon>
        <taxon>Formicidae</taxon>
        <taxon>Myrmicinae</taxon>
        <taxon>Cardiocondyla</taxon>
    </lineage>
</organism>
<comment type="caution">
    <text evidence="1">The sequence shown here is derived from an EMBL/GenBank/DDBJ whole genome shotgun (WGS) entry which is preliminary data.</text>
</comment>
<evidence type="ECO:0000313" key="2">
    <source>
        <dbReference type="Proteomes" id="UP001430953"/>
    </source>
</evidence>
<dbReference type="AlphaFoldDB" id="A0AAW2FZG0"/>
<gene>
    <name evidence="1" type="ORF">PUN28_008435</name>
</gene>
<evidence type="ECO:0000313" key="1">
    <source>
        <dbReference type="EMBL" id="KAL0120753.1"/>
    </source>
</evidence>
<dbReference type="Proteomes" id="UP001430953">
    <property type="component" value="Unassembled WGS sequence"/>
</dbReference>
<proteinExistence type="predicted"/>
<reference evidence="1 2" key="1">
    <citation type="submission" date="2023-03" db="EMBL/GenBank/DDBJ databases">
        <title>High recombination rates correlate with genetic variation in Cardiocondyla obscurior ants.</title>
        <authorList>
            <person name="Errbii M."/>
        </authorList>
    </citation>
    <scope>NUCLEOTIDE SEQUENCE [LARGE SCALE GENOMIC DNA]</scope>
    <source>
        <strain evidence="1">Alpha-2009</strain>
        <tissue evidence="1">Whole body</tissue>
    </source>
</reference>
<sequence length="73" mass="8479">MSLAVDDYVLRWIAYQWCHVSARRDPGVDTATHRGQSGVTYAEVLKRERVCLSSALMPQKAPRPTRETMRRRF</sequence>
<keyword evidence="2" id="KW-1185">Reference proteome</keyword>
<evidence type="ECO:0008006" key="3">
    <source>
        <dbReference type="Google" id="ProtNLM"/>
    </source>
</evidence>
<accession>A0AAW2FZG0</accession>